<dbReference type="Proteomes" id="UP000029223">
    <property type="component" value="Unassembled WGS sequence"/>
</dbReference>
<keyword evidence="2" id="KW-0813">Transport</keyword>
<evidence type="ECO:0000256" key="1">
    <source>
        <dbReference type="ARBA" id="ARBA00009521"/>
    </source>
</evidence>
<evidence type="ECO:0000256" key="2">
    <source>
        <dbReference type="ARBA" id="ARBA00022448"/>
    </source>
</evidence>
<dbReference type="InterPro" id="IPR003684">
    <property type="entry name" value="Porin_alphabac"/>
</dbReference>
<keyword evidence="4" id="KW-0472">Membrane</keyword>
<protein>
    <recommendedName>
        <fullName evidence="8">Porin</fullName>
    </recommendedName>
</protein>
<keyword evidence="3" id="KW-0626">Porin</keyword>
<keyword evidence="7" id="KW-1185">Reference proteome</keyword>
<comment type="similarity">
    <text evidence="1">Belongs to the alphaproteobacteria porin family.</text>
</comment>
<keyword evidence="5" id="KW-0732">Signal</keyword>
<comment type="caution">
    <text evidence="6">The sequence shown here is derived from an EMBL/GenBank/DDBJ whole genome shotgun (WGS) entry which is preliminary data.</text>
</comment>
<feature type="signal peptide" evidence="5">
    <location>
        <begin position="1"/>
        <end position="26"/>
    </location>
</feature>
<sequence>MMCPTNKLVASAVVGLGLVMSPNIEAVEVTDRTKMEVSGKVVGAVIADSNVSGIGSNNLANALYGKNEEPSIAIDTTLTKINFGTQTELDNDESLNSFISVDFNNSNNNKMDLRLREAYVNWRMGNSSLLVGQTWSTLMDINRLPDSVLEPTISGVVFTRQPMVRWSQNFGSFRYDIALESGSNRVQVEDPDVSIDNSSTYPDLVIGLQTNTDGYWFRAAGVVNRVTTTDLGQGETFSDTGWAAHLSGGIKLSDKDHFQMAYFNSRGNDRYVLGIGQTGPIYDEQNGQFHIRDSQSLWTAIGHSWTDTLKSTFGYGRWQADPYDGQGDTFTSTEMGLANLKWTARENLVLGLEYNYTTYERSYSESRDNHRLIFAMEYDF</sequence>
<evidence type="ECO:0000313" key="6">
    <source>
        <dbReference type="EMBL" id="GAL26000.1"/>
    </source>
</evidence>
<dbReference type="Pfam" id="PF02530">
    <property type="entry name" value="Porin_2"/>
    <property type="match status" value="1"/>
</dbReference>
<proteinExistence type="inferred from homology"/>
<dbReference type="EMBL" id="BBMS01000014">
    <property type="protein sequence ID" value="GAL26000.1"/>
    <property type="molecule type" value="Genomic_DNA"/>
</dbReference>
<keyword evidence="3" id="KW-0812">Transmembrane</keyword>
<organism evidence="6 7">
    <name type="scientific">Vibrio variabilis</name>
    <dbReference type="NCBI Taxonomy" id="990271"/>
    <lineage>
        <taxon>Bacteria</taxon>
        <taxon>Pseudomonadati</taxon>
        <taxon>Pseudomonadota</taxon>
        <taxon>Gammaproteobacteria</taxon>
        <taxon>Vibrionales</taxon>
        <taxon>Vibrionaceae</taxon>
        <taxon>Vibrio</taxon>
    </lineage>
</organism>
<feature type="chain" id="PRO_5045393816" description="Porin" evidence="5">
    <location>
        <begin position="27"/>
        <end position="380"/>
    </location>
</feature>
<reference evidence="7" key="1">
    <citation type="submission" date="2014-09" db="EMBL/GenBank/DDBJ databases">
        <title>Vibrio variabilis JCM 19239. (C206) whole genome shotgun sequence.</title>
        <authorList>
            <person name="Sawabe T."/>
            <person name="Meirelles P."/>
            <person name="Nakanishi M."/>
            <person name="Sayaka M."/>
            <person name="Hattori M."/>
            <person name="Ohkuma M."/>
        </authorList>
    </citation>
    <scope>NUCLEOTIDE SEQUENCE [LARGE SCALE GENOMIC DNA]</scope>
    <source>
        <strain evidence="7">JCM 19239</strain>
    </source>
</reference>
<gene>
    <name evidence="6" type="ORF">JCM19239_2331</name>
</gene>
<dbReference type="SUPFAM" id="SSF56935">
    <property type="entry name" value="Porins"/>
    <property type="match status" value="1"/>
</dbReference>
<name>A0ABQ0JCM2_9VIBR</name>
<evidence type="ECO:0000256" key="5">
    <source>
        <dbReference type="SAM" id="SignalP"/>
    </source>
</evidence>
<evidence type="ECO:0000256" key="3">
    <source>
        <dbReference type="ARBA" id="ARBA00023114"/>
    </source>
</evidence>
<evidence type="ECO:0008006" key="8">
    <source>
        <dbReference type="Google" id="ProtNLM"/>
    </source>
</evidence>
<accession>A0ABQ0JCM2</accession>
<evidence type="ECO:0000256" key="4">
    <source>
        <dbReference type="ARBA" id="ARBA00023136"/>
    </source>
</evidence>
<evidence type="ECO:0000313" key="7">
    <source>
        <dbReference type="Proteomes" id="UP000029223"/>
    </source>
</evidence>
<keyword evidence="3" id="KW-0406">Ion transport</keyword>